<keyword evidence="1" id="KW-0472">Membrane</keyword>
<dbReference type="RefSeq" id="WP_148322446.1">
    <property type="nucleotide sequence ID" value="NZ_JACJLL010000028.1"/>
</dbReference>
<keyword evidence="3" id="KW-1185">Reference proteome</keyword>
<name>A0ABS2FEG3_9CLOT</name>
<evidence type="ECO:0000313" key="2">
    <source>
        <dbReference type="EMBL" id="MBM6818953.1"/>
    </source>
</evidence>
<evidence type="ECO:0000313" key="3">
    <source>
        <dbReference type="Proteomes" id="UP000767334"/>
    </source>
</evidence>
<proteinExistence type="predicted"/>
<protein>
    <submittedName>
        <fullName evidence="2">DUF2953 domain-containing protein</fullName>
    </submittedName>
</protein>
<keyword evidence="1" id="KW-1133">Transmembrane helix</keyword>
<feature type="transmembrane region" description="Helical" evidence="1">
    <location>
        <begin position="124"/>
        <end position="146"/>
    </location>
</feature>
<comment type="caution">
    <text evidence="2">The sequence shown here is derived from an EMBL/GenBank/DDBJ whole genome shotgun (WGS) entry which is preliminary data.</text>
</comment>
<sequence>MLFFIIIVVLILILFIPIPLKLKLHYSKDRYYVKFYNINIISNDGGILKKILDKKEKREKTIKEPKTNNSKPKDNIDVDSKEKKLNLKQLIKTLYVDLKRNKFKPSIKFSSDTIYSLGDASRTAICLGLFYNINPILLYIFSILFKAKLLKNDFKPIFKDEILFEFTISSIITFNLAQIIYIFFIIYKSIRKNRR</sequence>
<organism evidence="2 3">
    <name type="scientific">Clostridium saudiense</name>
    <dbReference type="NCBI Taxonomy" id="1414720"/>
    <lineage>
        <taxon>Bacteria</taxon>
        <taxon>Bacillati</taxon>
        <taxon>Bacillota</taxon>
        <taxon>Clostridia</taxon>
        <taxon>Eubacteriales</taxon>
        <taxon>Clostridiaceae</taxon>
        <taxon>Clostridium</taxon>
    </lineage>
</organism>
<keyword evidence="1" id="KW-0812">Transmembrane</keyword>
<feature type="transmembrane region" description="Helical" evidence="1">
    <location>
        <begin position="6"/>
        <end position="24"/>
    </location>
</feature>
<feature type="transmembrane region" description="Helical" evidence="1">
    <location>
        <begin position="166"/>
        <end position="187"/>
    </location>
</feature>
<accession>A0ABS2FEG3</accession>
<dbReference type="Proteomes" id="UP000767334">
    <property type="component" value="Unassembled WGS sequence"/>
</dbReference>
<evidence type="ECO:0000256" key="1">
    <source>
        <dbReference type="SAM" id="Phobius"/>
    </source>
</evidence>
<dbReference type="EMBL" id="JACJLL010000028">
    <property type="protein sequence ID" value="MBM6818953.1"/>
    <property type="molecule type" value="Genomic_DNA"/>
</dbReference>
<reference evidence="2 3" key="1">
    <citation type="journal article" date="2021" name="Sci. Rep.">
        <title>The distribution of antibiotic resistance genes in chicken gut microbiota commensals.</title>
        <authorList>
            <person name="Juricova H."/>
            <person name="Matiasovicova J."/>
            <person name="Kubasova T."/>
            <person name="Cejkova D."/>
            <person name="Rychlik I."/>
        </authorList>
    </citation>
    <scope>NUCLEOTIDE SEQUENCE [LARGE SCALE GENOMIC DNA]</scope>
    <source>
        <strain evidence="2 3">An435</strain>
    </source>
</reference>
<gene>
    <name evidence="2" type="ORF">H6A19_06310</name>
</gene>